<gene>
    <name evidence="2" type="ORF">N1851_015444</name>
</gene>
<dbReference type="Pfam" id="PF24764">
    <property type="entry name" value="rva_4"/>
    <property type="match status" value="1"/>
</dbReference>
<dbReference type="Proteomes" id="UP001174136">
    <property type="component" value="Unassembled WGS sequence"/>
</dbReference>
<proteinExistence type="predicted"/>
<accession>A0AA47MS87</accession>
<protein>
    <recommendedName>
        <fullName evidence="1">Integrase core domain-containing protein</fullName>
    </recommendedName>
</protein>
<dbReference type="PANTHER" id="PTHR46791:SF12">
    <property type="match status" value="1"/>
</dbReference>
<evidence type="ECO:0000259" key="1">
    <source>
        <dbReference type="Pfam" id="PF24764"/>
    </source>
</evidence>
<reference evidence="2" key="1">
    <citation type="journal article" date="2023" name="Front. Mar. Sci.">
        <title>A new Merluccius polli reference genome to investigate the effects of global change in West African waters.</title>
        <authorList>
            <person name="Mateo J.L."/>
            <person name="Blanco-Fernandez C."/>
            <person name="Garcia-Vazquez E."/>
            <person name="Machado-Schiaffino G."/>
        </authorList>
    </citation>
    <scope>NUCLEOTIDE SEQUENCE</scope>
    <source>
        <strain evidence="2">C29</strain>
        <tissue evidence="2">Fin</tissue>
    </source>
</reference>
<dbReference type="InterPro" id="IPR058913">
    <property type="entry name" value="Integrase_dom_put"/>
</dbReference>
<dbReference type="EMBL" id="JAOPHQ010002845">
    <property type="protein sequence ID" value="KAK0145663.1"/>
    <property type="molecule type" value="Genomic_DNA"/>
</dbReference>
<organism evidence="2 3">
    <name type="scientific">Merluccius polli</name>
    <name type="common">Benguela hake</name>
    <name type="synonym">Merluccius cadenati</name>
    <dbReference type="NCBI Taxonomy" id="89951"/>
    <lineage>
        <taxon>Eukaryota</taxon>
        <taxon>Metazoa</taxon>
        <taxon>Chordata</taxon>
        <taxon>Craniata</taxon>
        <taxon>Vertebrata</taxon>
        <taxon>Euteleostomi</taxon>
        <taxon>Actinopterygii</taxon>
        <taxon>Neopterygii</taxon>
        <taxon>Teleostei</taxon>
        <taxon>Neoteleostei</taxon>
        <taxon>Acanthomorphata</taxon>
        <taxon>Zeiogadaria</taxon>
        <taxon>Gadariae</taxon>
        <taxon>Gadiformes</taxon>
        <taxon>Gadoidei</taxon>
        <taxon>Merlucciidae</taxon>
        <taxon>Merluccius</taxon>
    </lineage>
</organism>
<dbReference type="AlphaFoldDB" id="A0AA47MS87"/>
<keyword evidence="3" id="KW-1185">Reference proteome</keyword>
<evidence type="ECO:0000313" key="2">
    <source>
        <dbReference type="EMBL" id="KAK0145663.1"/>
    </source>
</evidence>
<name>A0AA47MS87_MERPO</name>
<dbReference type="PANTHER" id="PTHR46791">
    <property type="entry name" value="EXPRESSED PROTEIN"/>
    <property type="match status" value="1"/>
</dbReference>
<feature type="domain" description="Integrase core" evidence="1">
    <location>
        <begin position="166"/>
        <end position="345"/>
    </location>
</feature>
<sequence length="481" mass="55654">MTFTRCKPIAGWKKQPNGDTQAKKSKEKRSKTSDSLNFSKVIKMCDEAATQQLIYYFNRGHSYSVIVDMMATLHGVRISLRSLKNKLKEAGLSRRKGYSSRNIVRSAIRLELRGPGQLFGYRTMWQVLKQKYQLTVKREDVMVLLRELNPVGCERRSRKRFVRRTYHSMGPNYLWHADGYDKLKPFGLAISGCIDGFSRKVLWLVCGPTNNNPSVIAVNYLSCVRSLGLVPMRLRTDCGTENGTMAAIQCTLRHQHTDHFSGTYSHMYGTSTSNQRIESWWSILRKSISQFWMELFADLRDSGHFSGSHEDQCVLRYCFNEVIQRDLDECVELWNTHRIRPSRTASCPGRVPNELFHLPHRFGSRDCGFGVDMNELDVFPEANPALTPCGDVNIQEYLDYVMEHFQLQQPGNWESASELYLQLKEIGQLWTQVWPKEILQHLHSELLFYMAQDRGQQCWVQLQCVVQSKCGQSFFKPEENT</sequence>
<comment type="caution">
    <text evidence="2">The sequence shown here is derived from an EMBL/GenBank/DDBJ whole genome shotgun (WGS) entry which is preliminary data.</text>
</comment>
<evidence type="ECO:0000313" key="3">
    <source>
        <dbReference type="Proteomes" id="UP001174136"/>
    </source>
</evidence>